<dbReference type="Gene3D" id="2.20.110.10">
    <property type="entry name" value="Histone H3 K4-specific methyltransferase SET7/9 N-terminal domain"/>
    <property type="match status" value="1"/>
</dbReference>
<sequence length="236" mass="25616">MTTTPVLSLGAALCLSIGFLGCTLPFSTAKEAQVEIIKIPVQEPEPIEANAVASPKANVEPAPELPYMYPPLIPGYKEGDLLFSELAPAPVEPLPTGKPVGLPPVPNPSSLPVLEQKPGVPVPLVAPDSVSKNTSDGLYYKAGDPEPYTGSAVLTHANGQRKFEGFFKNGLRDGPCVAWYANGKKHYEGKFRSGQLYEGFVNWHYADSLALKMQGYYEKGRMVRGTHWDRLGEAYR</sequence>
<accession>A0A382C449</accession>
<name>A0A382C449_9ZZZZ</name>
<organism evidence="1">
    <name type="scientific">marine metagenome</name>
    <dbReference type="NCBI Taxonomy" id="408172"/>
    <lineage>
        <taxon>unclassified sequences</taxon>
        <taxon>metagenomes</taxon>
        <taxon>ecological metagenomes</taxon>
    </lineage>
</organism>
<protein>
    <recommendedName>
        <fullName evidence="2">MORN repeat-containing protein</fullName>
    </recommendedName>
</protein>
<proteinExistence type="predicted"/>
<evidence type="ECO:0008006" key="2">
    <source>
        <dbReference type="Google" id="ProtNLM"/>
    </source>
</evidence>
<dbReference type="AlphaFoldDB" id="A0A382C449"/>
<evidence type="ECO:0000313" key="1">
    <source>
        <dbReference type="EMBL" id="SVB20830.1"/>
    </source>
</evidence>
<gene>
    <name evidence="1" type="ORF">METZ01_LOCUS173684</name>
</gene>
<reference evidence="1" key="1">
    <citation type="submission" date="2018-05" db="EMBL/GenBank/DDBJ databases">
        <authorList>
            <person name="Lanie J.A."/>
            <person name="Ng W.-L."/>
            <person name="Kazmierczak K.M."/>
            <person name="Andrzejewski T.M."/>
            <person name="Davidsen T.M."/>
            <person name="Wayne K.J."/>
            <person name="Tettelin H."/>
            <person name="Glass J.I."/>
            <person name="Rusch D."/>
            <person name="Podicherti R."/>
            <person name="Tsui H.-C.T."/>
            <person name="Winkler M.E."/>
        </authorList>
    </citation>
    <scope>NUCLEOTIDE SEQUENCE</scope>
</reference>
<dbReference type="EMBL" id="UINC01032713">
    <property type="protein sequence ID" value="SVB20830.1"/>
    <property type="molecule type" value="Genomic_DNA"/>
</dbReference>
<dbReference type="SUPFAM" id="SSF82185">
    <property type="entry name" value="Histone H3 K4-specific methyltransferase SET7/9 N-terminal domain"/>
    <property type="match status" value="1"/>
</dbReference>